<sequence>MALLLPILLLILGLVILVVAGDVLVRGAAALARHWGVPALIVGLTIVAFGTSAPELVVSVNAVLDGVGQMAAGNVVGSNIANILLALGLPALIMAIPTNMSGVARNTTVCVVATLIFVILAFIGNPLIFWQGAILFAGIVIYLSWMFVLARAGVDETILEEMAEIEEGRGGLPKSVWLDCVYVVAGLIGLFLGGEMIVNNAVILAGGLGISETIIGLTIVAIGTSLPEITTVIVASLRGHSEVALGNVLGSNVFNLFAVMGAAAMTGPVLVEPGLFAFDFWVMLAATFALLIFVMSRRPIGRKTGLIFVVAYILYMLAILRGVM</sequence>
<feature type="transmembrane region" description="Helical" evidence="5">
    <location>
        <begin position="306"/>
        <end position="323"/>
    </location>
</feature>
<keyword evidence="8" id="KW-1185">Reference proteome</keyword>
<feature type="domain" description="Sodium/calcium exchanger membrane region" evidence="6">
    <location>
        <begin position="7"/>
        <end position="147"/>
    </location>
</feature>
<reference evidence="7" key="1">
    <citation type="journal article" date="2014" name="Int. J. Syst. Evol. Microbiol.">
        <title>Complete genome of a new Firmicutes species belonging to the dominant human colonic microbiota ('Ruminococcus bicirculans') reveals two chromosomes and a selective capacity to utilize plant glucans.</title>
        <authorList>
            <consortium name="NISC Comparative Sequencing Program"/>
            <person name="Wegmann U."/>
            <person name="Louis P."/>
            <person name="Goesmann A."/>
            <person name="Henrissat B."/>
            <person name="Duncan S.H."/>
            <person name="Flint H.J."/>
        </authorList>
    </citation>
    <scope>NUCLEOTIDE SEQUENCE</scope>
    <source>
        <strain evidence="7">NBRC 108216</strain>
    </source>
</reference>
<feature type="transmembrane region" description="Helical" evidence="5">
    <location>
        <begin position="214"/>
        <end position="237"/>
    </location>
</feature>
<feature type="transmembrane region" description="Helical" evidence="5">
    <location>
        <begin position="276"/>
        <end position="294"/>
    </location>
</feature>
<keyword evidence="4 5" id="KW-0472">Membrane</keyword>
<organism evidence="7 8">
    <name type="scientific">Algimonas porphyrae</name>
    <dbReference type="NCBI Taxonomy" id="1128113"/>
    <lineage>
        <taxon>Bacteria</taxon>
        <taxon>Pseudomonadati</taxon>
        <taxon>Pseudomonadota</taxon>
        <taxon>Alphaproteobacteria</taxon>
        <taxon>Maricaulales</taxon>
        <taxon>Robiginitomaculaceae</taxon>
        <taxon>Algimonas</taxon>
    </lineage>
</organism>
<evidence type="ECO:0000256" key="5">
    <source>
        <dbReference type="SAM" id="Phobius"/>
    </source>
</evidence>
<dbReference type="Pfam" id="PF01699">
    <property type="entry name" value="Na_Ca_ex"/>
    <property type="match status" value="2"/>
</dbReference>
<proteinExistence type="predicted"/>
<evidence type="ECO:0000256" key="1">
    <source>
        <dbReference type="ARBA" id="ARBA00004141"/>
    </source>
</evidence>
<keyword evidence="2 5" id="KW-0812">Transmembrane</keyword>
<comment type="subcellular location">
    <subcellularLocation>
        <location evidence="1">Membrane</location>
        <topology evidence="1">Multi-pass membrane protein</topology>
    </subcellularLocation>
</comment>
<evidence type="ECO:0000256" key="4">
    <source>
        <dbReference type="ARBA" id="ARBA00023136"/>
    </source>
</evidence>
<keyword evidence="3 5" id="KW-1133">Transmembrane helix</keyword>
<dbReference type="EMBL" id="BSNJ01000002">
    <property type="protein sequence ID" value="GLQ20144.1"/>
    <property type="molecule type" value="Genomic_DNA"/>
</dbReference>
<evidence type="ECO:0000256" key="2">
    <source>
        <dbReference type="ARBA" id="ARBA00022692"/>
    </source>
</evidence>
<evidence type="ECO:0000259" key="6">
    <source>
        <dbReference type="Pfam" id="PF01699"/>
    </source>
</evidence>
<name>A0ABQ5V0E6_9PROT</name>
<comment type="caution">
    <text evidence="7">The sequence shown here is derived from an EMBL/GenBank/DDBJ whole genome shotgun (WGS) entry which is preliminary data.</text>
</comment>
<dbReference type="PANTHER" id="PTHR10846:SF8">
    <property type="entry name" value="INNER MEMBRANE PROTEIN YRBG"/>
    <property type="match status" value="1"/>
</dbReference>
<dbReference type="RefSeq" id="WP_284370446.1">
    <property type="nucleotide sequence ID" value="NZ_BSNJ01000002.1"/>
</dbReference>
<dbReference type="Gene3D" id="1.20.1420.30">
    <property type="entry name" value="NCX, central ion-binding region"/>
    <property type="match status" value="1"/>
</dbReference>
<evidence type="ECO:0000313" key="7">
    <source>
        <dbReference type="EMBL" id="GLQ20144.1"/>
    </source>
</evidence>
<feature type="transmembrane region" description="Helical" evidence="5">
    <location>
        <begin position="76"/>
        <end position="96"/>
    </location>
</feature>
<feature type="transmembrane region" description="Helical" evidence="5">
    <location>
        <begin position="6"/>
        <end position="25"/>
    </location>
</feature>
<feature type="transmembrane region" description="Helical" evidence="5">
    <location>
        <begin position="37"/>
        <end position="64"/>
    </location>
</feature>
<feature type="transmembrane region" description="Helical" evidence="5">
    <location>
        <begin position="108"/>
        <end position="128"/>
    </location>
</feature>
<accession>A0ABQ5V0E6</accession>
<gene>
    <name evidence="7" type="primary">yrbG</name>
    <name evidence="7" type="ORF">GCM10007854_10990</name>
</gene>
<reference evidence="7" key="2">
    <citation type="submission" date="2023-01" db="EMBL/GenBank/DDBJ databases">
        <title>Draft genome sequence of Algimonas porphyrae strain NBRC 108216.</title>
        <authorList>
            <person name="Sun Q."/>
            <person name="Mori K."/>
        </authorList>
    </citation>
    <scope>NUCLEOTIDE SEQUENCE</scope>
    <source>
        <strain evidence="7">NBRC 108216</strain>
    </source>
</reference>
<dbReference type="InterPro" id="IPR044880">
    <property type="entry name" value="NCX_ion-bd_dom_sf"/>
</dbReference>
<protein>
    <submittedName>
        <fullName evidence="7">Sodium:calcium antiporter</fullName>
    </submittedName>
</protein>
<feature type="transmembrane region" description="Helical" evidence="5">
    <location>
        <begin position="134"/>
        <end position="154"/>
    </location>
</feature>
<dbReference type="InterPro" id="IPR004837">
    <property type="entry name" value="NaCa_Exmemb"/>
</dbReference>
<feature type="transmembrane region" description="Helical" evidence="5">
    <location>
        <begin position="175"/>
        <end position="194"/>
    </location>
</feature>
<evidence type="ECO:0000313" key="8">
    <source>
        <dbReference type="Proteomes" id="UP001161390"/>
    </source>
</evidence>
<dbReference type="NCBIfam" id="TIGR00367">
    <property type="entry name" value="calcium/sodium antiporter"/>
    <property type="match status" value="1"/>
</dbReference>
<feature type="domain" description="Sodium/calcium exchanger membrane region" evidence="6">
    <location>
        <begin position="181"/>
        <end position="319"/>
    </location>
</feature>
<feature type="transmembrane region" description="Helical" evidence="5">
    <location>
        <begin position="249"/>
        <end position="270"/>
    </location>
</feature>
<evidence type="ECO:0000256" key="3">
    <source>
        <dbReference type="ARBA" id="ARBA00022989"/>
    </source>
</evidence>
<dbReference type="InterPro" id="IPR004481">
    <property type="entry name" value="K/Na/Ca-exchanger"/>
</dbReference>
<dbReference type="PANTHER" id="PTHR10846">
    <property type="entry name" value="SODIUM/POTASSIUM/CALCIUM EXCHANGER"/>
    <property type="match status" value="1"/>
</dbReference>
<dbReference type="Proteomes" id="UP001161390">
    <property type="component" value="Unassembled WGS sequence"/>
</dbReference>